<gene>
    <name evidence="5" type="primary">dprA</name>
    <name evidence="5" type="ORF">IAD23_01650</name>
</gene>
<dbReference type="InterPro" id="IPR057666">
    <property type="entry name" value="DrpA_SLOG"/>
</dbReference>
<reference evidence="5" key="1">
    <citation type="submission" date="2020-10" db="EMBL/GenBank/DDBJ databases">
        <authorList>
            <person name="Gilroy R."/>
        </authorList>
    </citation>
    <scope>NUCLEOTIDE SEQUENCE</scope>
    <source>
        <strain evidence="5">CHK176-6737</strain>
    </source>
</reference>
<dbReference type="PANTHER" id="PTHR43022">
    <property type="entry name" value="PROTEIN SMF"/>
    <property type="match status" value="1"/>
</dbReference>
<dbReference type="GO" id="GO:0009294">
    <property type="term" value="P:DNA-mediated transformation"/>
    <property type="evidence" value="ECO:0007669"/>
    <property type="project" value="InterPro"/>
</dbReference>
<dbReference type="AlphaFoldDB" id="A0A9D1MTA6"/>
<feature type="compositionally biased region" description="Basic and acidic residues" evidence="2">
    <location>
        <begin position="321"/>
        <end position="337"/>
    </location>
</feature>
<dbReference type="InterPro" id="IPR041614">
    <property type="entry name" value="DprA_WH"/>
</dbReference>
<comment type="caution">
    <text evidence="5">The sequence shown here is derived from an EMBL/GenBank/DDBJ whole genome shotgun (WGS) entry which is preliminary data.</text>
</comment>
<evidence type="ECO:0000256" key="2">
    <source>
        <dbReference type="SAM" id="MobiDB-lite"/>
    </source>
</evidence>
<evidence type="ECO:0000313" key="6">
    <source>
        <dbReference type="Proteomes" id="UP000824125"/>
    </source>
</evidence>
<accession>A0A9D1MTA6</accession>
<comment type="similarity">
    <text evidence="1">Belongs to the DprA/Smf family.</text>
</comment>
<dbReference type="Pfam" id="PF02481">
    <property type="entry name" value="DNA_processg_A"/>
    <property type="match status" value="1"/>
</dbReference>
<dbReference type="NCBIfam" id="TIGR00732">
    <property type="entry name" value="dprA"/>
    <property type="match status" value="1"/>
</dbReference>
<name>A0A9D1MTA6_9FIRM</name>
<dbReference type="InterPro" id="IPR036388">
    <property type="entry name" value="WH-like_DNA-bd_sf"/>
</dbReference>
<evidence type="ECO:0000313" key="5">
    <source>
        <dbReference type="EMBL" id="HIU68648.1"/>
    </source>
</evidence>
<dbReference type="EMBL" id="DVNM01000008">
    <property type="protein sequence ID" value="HIU68648.1"/>
    <property type="molecule type" value="Genomic_DNA"/>
</dbReference>
<dbReference type="InterPro" id="IPR003488">
    <property type="entry name" value="DprA"/>
</dbReference>
<dbReference type="Gene3D" id="1.10.10.10">
    <property type="entry name" value="Winged helix-like DNA-binding domain superfamily/Winged helix DNA-binding domain"/>
    <property type="match status" value="1"/>
</dbReference>
<proteinExistence type="inferred from homology"/>
<dbReference type="SUPFAM" id="SSF102405">
    <property type="entry name" value="MCP/YpsA-like"/>
    <property type="match status" value="1"/>
</dbReference>
<dbReference type="PANTHER" id="PTHR43022:SF1">
    <property type="entry name" value="PROTEIN SMF"/>
    <property type="match status" value="1"/>
</dbReference>
<dbReference type="Pfam" id="PF17782">
    <property type="entry name" value="WHD_DprA"/>
    <property type="match status" value="1"/>
</dbReference>
<evidence type="ECO:0000259" key="4">
    <source>
        <dbReference type="Pfam" id="PF17782"/>
    </source>
</evidence>
<feature type="domain" description="Smf/DprA SLOG" evidence="3">
    <location>
        <begin position="77"/>
        <end position="284"/>
    </location>
</feature>
<feature type="domain" description="DprA winged helix" evidence="4">
    <location>
        <begin position="341"/>
        <end position="397"/>
    </location>
</feature>
<evidence type="ECO:0000256" key="1">
    <source>
        <dbReference type="ARBA" id="ARBA00006525"/>
    </source>
</evidence>
<evidence type="ECO:0000259" key="3">
    <source>
        <dbReference type="Pfam" id="PF02481"/>
    </source>
</evidence>
<organism evidence="5 6">
    <name type="scientific">Candidatus Scybalenecus merdavium</name>
    <dbReference type="NCBI Taxonomy" id="2840939"/>
    <lineage>
        <taxon>Bacteria</taxon>
        <taxon>Bacillati</taxon>
        <taxon>Bacillota</taxon>
        <taxon>Clostridia</taxon>
        <taxon>Eubacteriales</taxon>
        <taxon>Oscillospiraceae</taxon>
        <taxon>Oscillospiraceae incertae sedis</taxon>
        <taxon>Candidatus Scybalenecus</taxon>
    </lineage>
</organism>
<protein>
    <submittedName>
        <fullName evidence="5">DNA-protecting protein DprA</fullName>
    </submittedName>
</protein>
<dbReference type="Proteomes" id="UP000824125">
    <property type="component" value="Unassembled WGS sequence"/>
</dbReference>
<dbReference type="Gene3D" id="3.40.50.450">
    <property type="match status" value="1"/>
</dbReference>
<reference evidence="5" key="2">
    <citation type="journal article" date="2021" name="PeerJ">
        <title>Extensive microbial diversity within the chicken gut microbiome revealed by metagenomics and culture.</title>
        <authorList>
            <person name="Gilroy R."/>
            <person name="Ravi A."/>
            <person name="Getino M."/>
            <person name="Pursley I."/>
            <person name="Horton D.L."/>
            <person name="Alikhan N.F."/>
            <person name="Baker D."/>
            <person name="Gharbi K."/>
            <person name="Hall N."/>
            <person name="Watson M."/>
            <person name="Adriaenssens E.M."/>
            <person name="Foster-Nyarko E."/>
            <person name="Jarju S."/>
            <person name="Secka A."/>
            <person name="Antonio M."/>
            <person name="Oren A."/>
            <person name="Chaudhuri R.R."/>
            <person name="La Ragione R."/>
            <person name="Hildebrand F."/>
            <person name="Pallen M.J."/>
        </authorList>
    </citation>
    <scope>NUCLEOTIDE SEQUENCE</scope>
    <source>
        <strain evidence="5">CHK176-6737</strain>
    </source>
</reference>
<feature type="region of interest" description="Disordered" evidence="2">
    <location>
        <begin position="312"/>
        <end position="337"/>
    </location>
</feature>
<sequence length="403" mass="43370">MNSVIYWLWLQRVLGEGAFFKSLLAHFGTPEGVYRAAQAERKSSGLFSSKQLERAASVSLDDCTKIIYQCRAHGWQILPFDAPDYPEKLKNIYNPPCVLYIDGTLPPVDGLCTLAVVGTRKASGYALQVANLLCSGAASAGAVVISGGALGVDSAAHTGAITAGGKTICVLGCGLGAKYLYANRQLRESVRANGALVTEFPPYTQAARFTFPMRNRIISGLSDGVVVVEAGQKSGSLITARFAAEQGRDVYAVPSSIIDAQYSGTNQLLGDGAMLVTQPNDLISPYLQRYPYLQGHEVPDFQQMLARSGRRNANSDFSAESQKETAFENTQKSRSENAARAEKVQALSGDLQAVYAQLGSDYEHVDVISERCHLPSGRVLSALSILEIQELALSASGKRYKKL</sequence>